<evidence type="ECO:0000313" key="4">
    <source>
        <dbReference type="Proteomes" id="UP000196138"/>
    </source>
</evidence>
<dbReference type="Gene3D" id="2.20.200.10">
    <property type="entry name" value="Outer membrane efflux proteins (OEP)"/>
    <property type="match status" value="1"/>
</dbReference>
<dbReference type="SUPFAM" id="SSF56954">
    <property type="entry name" value="Outer membrane efflux proteins (OEP)"/>
    <property type="match status" value="1"/>
</dbReference>
<evidence type="ECO:0008006" key="5">
    <source>
        <dbReference type="Google" id="ProtNLM"/>
    </source>
</evidence>
<keyword evidence="2" id="KW-0449">Lipoprotein</keyword>
<dbReference type="Gene3D" id="1.20.1600.10">
    <property type="entry name" value="Outer membrane efflux proteins (OEP)"/>
    <property type="match status" value="1"/>
</dbReference>
<organism evidence="3 4">
    <name type="scientific">Comamonas serinivorans</name>
    <dbReference type="NCBI Taxonomy" id="1082851"/>
    <lineage>
        <taxon>Bacteria</taxon>
        <taxon>Pseudomonadati</taxon>
        <taxon>Pseudomonadota</taxon>
        <taxon>Betaproteobacteria</taxon>
        <taxon>Burkholderiales</taxon>
        <taxon>Comamonadaceae</taxon>
        <taxon>Comamonas</taxon>
    </lineage>
</organism>
<sequence length="457" mass="48582">MLLTACAPTLPIAPEAAQPTVPTGWRADPLQPAAAPEAVDLHTRWWQALGDAQLNALVDRALAHNNNLGLAAARVAQARAEQRLAEAAQRPTLDASLGVNSSHSLLATGPGYTRSLQPGLQASWEPDLWGRLGDLARAGSASTAASQADEAAARVALAAQVVQAYVALRALDAQLAVAQATERSRLQSEQLTADQARTGYASQLPLAQAQAETASVRQNMAQLDLAIRRQEDALRLLSGDPPGPVPRGLPLSALQLPQPAAIQPSALLRRRPDIAAAEARLAAGDARLAAQRAAFLPHVQLSASLGSLVVNALDYNPLTVWSLGASALAPLFDGGRRQAQMDAAAAQRDQLAWTYRDTVLRALDDVQASLSALPRLAQQQAQAKLREEAVTRALSFSKDRYEAGYASYLETLDAQRNLFTVQLARVSLRQTEMDNLIALYRALGGGWVQPDNALGQP</sequence>
<keyword evidence="2" id="KW-1134">Transmembrane beta strand</keyword>
<dbReference type="InterPro" id="IPR010131">
    <property type="entry name" value="MdtP/NodT-like"/>
</dbReference>
<comment type="subcellular location">
    <subcellularLocation>
        <location evidence="2">Cell membrane</location>
        <topology evidence="2">Lipid-anchor</topology>
    </subcellularLocation>
</comment>
<accession>A0A1Y0EQY8</accession>
<dbReference type="GO" id="GO:0015562">
    <property type="term" value="F:efflux transmembrane transporter activity"/>
    <property type="evidence" value="ECO:0007669"/>
    <property type="project" value="InterPro"/>
</dbReference>
<dbReference type="GO" id="GO:0005886">
    <property type="term" value="C:plasma membrane"/>
    <property type="evidence" value="ECO:0007669"/>
    <property type="project" value="UniProtKB-SubCell"/>
</dbReference>
<keyword evidence="4" id="KW-1185">Reference proteome</keyword>
<evidence type="ECO:0000256" key="1">
    <source>
        <dbReference type="ARBA" id="ARBA00007613"/>
    </source>
</evidence>
<dbReference type="PANTHER" id="PTHR30203:SF33">
    <property type="entry name" value="BLR4455 PROTEIN"/>
    <property type="match status" value="1"/>
</dbReference>
<reference evidence="3 4" key="1">
    <citation type="submission" date="2017-05" db="EMBL/GenBank/DDBJ databases">
        <authorList>
            <person name="Song R."/>
            <person name="Chenine A.L."/>
            <person name="Ruprecht R.M."/>
        </authorList>
    </citation>
    <scope>NUCLEOTIDE SEQUENCE [LARGE SCALE GENOMIC DNA]</scope>
    <source>
        <strain evidence="3 4">DSM 26136</strain>
    </source>
</reference>
<dbReference type="EMBL" id="CP021455">
    <property type="protein sequence ID" value="ARU06065.1"/>
    <property type="molecule type" value="Genomic_DNA"/>
</dbReference>
<dbReference type="AlphaFoldDB" id="A0A1Y0EQY8"/>
<evidence type="ECO:0000256" key="2">
    <source>
        <dbReference type="RuleBase" id="RU362097"/>
    </source>
</evidence>
<dbReference type="Pfam" id="PF02321">
    <property type="entry name" value="OEP"/>
    <property type="match status" value="2"/>
</dbReference>
<proteinExistence type="inferred from homology"/>
<keyword evidence="2" id="KW-0472">Membrane</keyword>
<dbReference type="InterPro" id="IPR003423">
    <property type="entry name" value="OMP_efflux"/>
</dbReference>
<evidence type="ECO:0000313" key="3">
    <source>
        <dbReference type="EMBL" id="ARU06065.1"/>
    </source>
</evidence>
<dbReference type="OrthoDB" id="9770517at2"/>
<dbReference type="NCBIfam" id="TIGR01845">
    <property type="entry name" value="outer_NodT"/>
    <property type="match status" value="1"/>
</dbReference>
<gene>
    <name evidence="3" type="ORF">CCO03_16580</name>
</gene>
<comment type="similarity">
    <text evidence="1 2">Belongs to the outer membrane factor (OMF) (TC 1.B.17) family.</text>
</comment>
<name>A0A1Y0EQY8_9BURK</name>
<dbReference type="KEGG" id="cser:CCO03_16580"/>
<dbReference type="Proteomes" id="UP000196138">
    <property type="component" value="Chromosome"/>
</dbReference>
<keyword evidence="2" id="KW-0564">Palmitate</keyword>
<protein>
    <recommendedName>
        <fullName evidence="5">RND transporter</fullName>
    </recommendedName>
</protein>
<dbReference type="PANTHER" id="PTHR30203">
    <property type="entry name" value="OUTER MEMBRANE CATION EFFLUX PROTEIN"/>
    <property type="match status" value="1"/>
</dbReference>
<keyword evidence="2" id="KW-0812">Transmembrane</keyword>